<reference evidence="1 2" key="1">
    <citation type="submission" date="2014-12" db="EMBL/GenBank/DDBJ databases">
        <title>Draft genome sequence of Terrisporobacter sp. 08-306576, isolated from the blood culture of a bacteremia patient.</title>
        <authorList>
            <person name="Lund L.C."/>
            <person name="Sydenham T.V."/>
            <person name="Hogh S.V."/>
            <person name="Skov M.N."/>
            <person name="Kemp M."/>
            <person name="Justesen U.S."/>
        </authorList>
    </citation>
    <scope>NUCLEOTIDE SEQUENCE [LARGE SCALE GENOMIC DNA]</scope>
    <source>
        <strain evidence="1 2">08-306576</strain>
    </source>
</reference>
<keyword evidence="2" id="KW-1185">Reference proteome</keyword>
<gene>
    <name evidence="1" type="ORF">QX51_18060</name>
</gene>
<dbReference type="EMBL" id="JWHR01000155">
    <property type="protein sequence ID" value="KHS55689.1"/>
    <property type="molecule type" value="Genomic_DNA"/>
</dbReference>
<name>A0A0B3VSU3_9FIRM</name>
<accession>A0A0B3VSU3</accession>
<comment type="caution">
    <text evidence="1">The sequence shown here is derived from an EMBL/GenBank/DDBJ whole genome shotgun (WGS) entry which is preliminary data.</text>
</comment>
<dbReference type="RefSeq" id="WP_039681289.1">
    <property type="nucleotide sequence ID" value="NZ_JWHR01000155.1"/>
</dbReference>
<dbReference type="Gene3D" id="3.10.380.20">
    <property type="entry name" value="Novel toxin 21 (CdiA), C-terminal domain"/>
    <property type="match status" value="1"/>
</dbReference>
<protein>
    <submittedName>
        <fullName evidence="1">Uncharacterized protein</fullName>
    </submittedName>
</protein>
<organism evidence="1 2">
    <name type="scientific">Terrisporobacter othiniensis</name>
    <dbReference type="NCBI Taxonomy" id="1577792"/>
    <lineage>
        <taxon>Bacteria</taxon>
        <taxon>Bacillati</taxon>
        <taxon>Bacillota</taxon>
        <taxon>Clostridia</taxon>
        <taxon>Peptostreptococcales</taxon>
        <taxon>Peptostreptococcaceae</taxon>
        <taxon>Terrisporobacter</taxon>
    </lineage>
</organism>
<evidence type="ECO:0000313" key="2">
    <source>
        <dbReference type="Proteomes" id="UP000031189"/>
    </source>
</evidence>
<dbReference type="InterPro" id="IPR038181">
    <property type="entry name" value="Ntox21_sf"/>
</dbReference>
<proteinExistence type="predicted"/>
<dbReference type="Proteomes" id="UP000031189">
    <property type="component" value="Unassembled WGS sequence"/>
</dbReference>
<sequence length="64" mass="7584">MKINKEMYFLNITKICVAIKNKNILTAKESKKIAESMGFYKIKQTSHGQPIFYNKKKRNIYIQI</sequence>
<evidence type="ECO:0000313" key="1">
    <source>
        <dbReference type="EMBL" id="KHS55689.1"/>
    </source>
</evidence>
<dbReference type="AlphaFoldDB" id="A0A0B3VSU3"/>